<comment type="similarity">
    <text evidence="2">Belongs to the major facilitator superfamily. Metabolite:H+ Symporter (MHS) family (TC 2.A.1.6) family.</text>
</comment>
<keyword evidence="6" id="KW-0769">Symport</keyword>
<dbReference type="PROSITE" id="PS00216">
    <property type="entry name" value="SUGAR_TRANSPORT_1"/>
    <property type="match status" value="2"/>
</dbReference>
<dbReference type="KEGG" id="reu:Reut_B5304"/>
<dbReference type="eggNOG" id="COG0477">
    <property type="taxonomic scope" value="Bacteria"/>
</dbReference>
<feature type="domain" description="Major facilitator superfamily (MFS) profile" evidence="11">
    <location>
        <begin position="35"/>
        <end position="440"/>
    </location>
</feature>
<dbReference type="PANTHER" id="PTHR43528:SF3">
    <property type="entry name" value="CITRATE-PROTON SYMPORTER"/>
    <property type="match status" value="1"/>
</dbReference>
<evidence type="ECO:0000256" key="5">
    <source>
        <dbReference type="ARBA" id="ARBA00022692"/>
    </source>
</evidence>
<evidence type="ECO:0000256" key="9">
    <source>
        <dbReference type="SAM" id="MobiDB-lite"/>
    </source>
</evidence>
<feature type="transmembrane region" description="Helical" evidence="10">
    <location>
        <begin position="131"/>
        <end position="151"/>
    </location>
</feature>
<keyword evidence="8 10" id="KW-0472">Membrane</keyword>
<reference evidence="12" key="1">
    <citation type="submission" date="2005-08" db="EMBL/GenBank/DDBJ databases">
        <title>Complete sequence of chromosome 2 of Ralstonia eutropha JMP134.</title>
        <authorList>
            <person name="Copeland A."/>
            <person name="Lucas S."/>
            <person name="Lapidus A."/>
            <person name="Barry K."/>
            <person name="Detter J.C."/>
            <person name="Glavina T."/>
            <person name="Hammon N."/>
            <person name="Israni S."/>
            <person name="Pitluck S."/>
            <person name="Goltsman E."/>
            <person name="Martinez M."/>
            <person name="Schmutz J."/>
            <person name="Larimer F."/>
            <person name="Land M."/>
            <person name="Lykidis A."/>
            <person name="Richardson P."/>
        </authorList>
    </citation>
    <scope>NUCLEOTIDE SEQUENCE [LARGE SCALE GENOMIC DNA]</scope>
    <source>
        <strain evidence="12">JMP134</strain>
    </source>
</reference>
<dbReference type="AlphaFoldDB" id="Q46QD4"/>
<proteinExistence type="inferred from homology"/>
<evidence type="ECO:0000256" key="7">
    <source>
        <dbReference type="ARBA" id="ARBA00022989"/>
    </source>
</evidence>
<feature type="transmembrane region" description="Helical" evidence="10">
    <location>
        <begin position="71"/>
        <end position="95"/>
    </location>
</feature>
<feature type="transmembrane region" description="Helical" evidence="10">
    <location>
        <begin position="36"/>
        <end position="65"/>
    </location>
</feature>
<evidence type="ECO:0000313" key="12">
    <source>
        <dbReference type="EMBL" id="AAZ64650.1"/>
    </source>
</evidence>
<feature type="region of interest" description="Disordered" evidence="9">
    <location>
        <begin position="1"/>
        <end position="28"/>
    </location>
</feature>
<dbReference type="Gene3D" id="1.20.1250.20">
    <property type="entry name" value="MFS general substrate transporter like domains"/>
    <property type="match status" value="2"/>
</dbReference>
<dbReference type="Pfam" id="PF07690">
    <property type="entry name" value="MFS_1"/>
    <property type="match status" value="1"/>
</dbReference>
<dbReference type="InterPro" id="IPR005829">
    <property type="entry name" value="Sugar_transporter_CS"/>
</dbReference>
<dbReference type="InterPro" id="IPR011701">
    <property type="entry name" value="MFS"/>
</dbReference>
<comment type="subcellular location">
    <subcellularLocation>
        <location evidence="1">Cell membrane</location>
        <topology evidence="1">Multi-pass membrane protein</topology>
    </subcellularLocation>
</comment>
<dbReference type="STRING" id="264198.Reut_B5304"/>
<protein>
    <submittedName>
        <fullName evidence="12">General substrate transporter:Major facilitator superfamily MFS_1</fullName>
    </submittedName>
</protein>
<feature type="transmembrane region" description="Helical" evidence="10">
    <location>
        <begin position="293"/>
        <end position="314"/>
    </location>
</feature>
<dbReference type="InterPro" id="IPR051084">
    <property type="entry name" value="H+-coupled_symporters"/>
</dbReference>
<dbReference type="EMBL" id="CP000091">
    <property type="protein sequence ID" value="AAZ64650.1"/>
    <property type="molecule type" value="Genomic_DNA"/>
</dbReference>
<feature type="transmembrane region" description="Helical" evidence="10">
    <location>
        <begin position="172"/>
        <end position="195"/>
    </location>
</feature>
<dbReference type="PANTHER" id="PTHR43528">
    <property type="entry name" value="ALPHA-KETOGLUTARATE PERMEASE"/>
    <property type="match status" value="1"/>
</dbReference>
<dbReference type="PROSITE" id="PS50850">
    <property type="entry name" value="MFS"/>
    <property type="match status" value="1"/>
</dbReference>
<evidence type="ECO:0000256" key="3">
    <source>
        <dbReference type="ARBA" id="ARBA00022448"/>
    </source>
</evidence>
<name>Q46QD4_CUPPJ</name>
<evidence type="ECO:0000256" key="2">
    <source>
        <dbReference type="ARBA" id="ARBA00008240"/>
    </source>
</evidence>
<accession>Q46QD4</accession>
<organism evidence="12">
    <name type="scientific">Cupriavidus pinatubonensis (strain JMP 134 / LMG 1197)</name>
    <name type="common">Cupriavidus necator (strain JMP 134)</name>
    <dbReference type="NCBI Taxonomy" id="264198"/>
    <lineage>
        <taxon>Bacteria</taxon>
        <taxon>Pseudomonadati</taxon>
        <taxon>Pseudomonadota</taxon>
        <taxon>Betaproteobacteria</taxon>
        <taxon>Burkholderiales</taxon>
        <taxon>Burkholderiaceae</taxon>
        <taxon>Cupriavidus</taxon>
    </lineage>
</organism>
<keyword evidence="7 10" id="KW-1133">Transmembrane helix</keyword>
<feature type="transmembrane region" description="Helical" evidence="10">
    <location>
        <begin position="326"/>
        <end position="345"/>
    </location>
</feature>
<dbReference type="HOGENOM" id="CLU_001265_39_0_4"/>
<sequence length="445" mass="47713">MPLDPTTMVAPAHPPVSGQQADHPDQKKPMSKASAITAITIGGALELYDSGVYNFFATLIIPLYFPVGNPLGQLLLSFGTFGAGYLMRPLGGLVIGAYADRYGRKPAVLLSMWLMGLSALILVVTPPYAQFGIMAPILMIVARLVQGFAIGGEMGSATAMLMEYADERSRGFYTSWQTASQGIAAVFAALVALALSHTLSPDALEHWGWRVAFLIGILVIPVGQVIRRRLEETLEAPARKKAAAGGWQLMRAHWRELVASVLLMTGLAAAVHLIAYYLPNYASFQLNIPRGDAVWAGFVAAGMMVIFGPIAGLLSDRVGRRTMVWWSRIALLVMAYPAFVLINTFPSLTCLLVVVGCLAIPMAMTSPATLVLVSEVLPQRLRATGMAVTYYVAIAVFGGFAQLFSTVLIHVTGSPNAPAFYLIGCGLVSLIGLRMVPETLGRRLS</sequence>
<evidence type="ECO:0000256" key="8">
    <source>
        <dbReference type="ARBA" id="ARBA00023136"/>
    </source>
</evidence>
<keyword evidence="4" id="KW-1003">Cell membrane</keyword>
<evidence type="ECO:0000256" key="10">
    <source>
        <dbReference type="SAM" id="Phobius"/>
    </source>
</evidence>
<dbReference type="InterPro" id="IPR036259">
    <property type="entry name" value="MFS_trans_sf"/>
</dbReference>
<feature type="transmembrane region" description="Helical" evidence="10">
    <location>
        <begin position="107"/>
        <end position="125"/>
    </location>
</feature>
<feature type="transmembrane region" description="Helical" evidence="10">
    <location>
        <begin position="389"/>
        <end position="411"/>
    </location>
</feature>
<feature type="transmembrane region" description="Helical" evidence="10">
    <location>
        <begin position="351"/>
        <end position="377"/>
    </location>
</feature>
<evidence type="ECO:0000259" key="11">
    <source>
        <dbReference type="PROSITE" id="PS50850"/>
    </source>
</evidence>
<evidence type="ECO:0000256" key="6">
    <source>
        <dbReference type="ARBA" id="ARBA00022847"/>
    </source>
</evidence>
<dbReference type="GO" id="GO:0015293">
    <property type="term" value="F:symporter activity"/>
    <property type="evidence" value="ECO:0007669"/>
    <property type="project" value="UniProtKB-KW"/>
</dbReference>
<evidence type="ECO:0000256" key="1">
    <source>
        <dbReference type="ARBA" id="ARBA00004651"/>
    </source>
</evidence>
<keyword evidence="3" id="KW-0813">Transport</keyword>
<feature type="transmembrane region" description="Helical" evidence="10">
    <location>
        <begin position="207"/>
        <end position="226"/>
    </location>
</feature>
<dbReference type="GO" id="GO:0005886">
    <property type="term" value="C:plasma membrane"/>
    <property type="evidence" value="ECO:0007669"/>
    <property type="project" value="UniProtKB-SubCell"/>
</dbReference>
<dbReference type="OrthoDB" id="6766492at2"/>
<keyword evidence="5 10" id="KW-0812">Transmembrane</keyword>
<dbReference type="InterPro" id="IPR020846">
    <property type="entry name" value="MFS_dom"/>
</dbReference>
<evidence type="ECO:0000256" key="4">
    <source>
        <dbReference type="ARBA" id="ARBA00022475"/>
    </source>
</evidence>
<feature type="transmembrane region" description="Helical" evidence="10">
    <location>
        <begin position="417"/>
        <end position="436"/>
    </location>
</feature>
<feature type="transmembrane region" description="Helical" evidence="10">
    <location>
        <begin position="257"/>
        <end position="278"/>
    </location>
</feature>
<dbReference type="SUPFAM" id="SSF103473">
    <property type="entry name" value="MFS general substrate transporter"/>
    <property type="match status" value="1"/>
</dbReference>
<gene>
    <name evidence="12" type="ordered locus">Reut_B5304</name>
</gene>